<evidence type="ECO:0000313" key="2">
    <source>
        <dbReference type="Proteomes" id="UP000758603"/>
    </source>
</evidence>
<comment type="caution">
    <text evidence="1">The sequence shown here is derived from an EMBL/GenBank/DDBJ whole genome shotgun (WGS) entry which is preliminary data.</text>
</comment>
<accession>A0A9P8UAI5</accession>
<dbReference type="GeneID" id="70138261"/>
<dbReference type="Proteomes" id="UP000758603">
    <property type="component" value="Unassembled WGS sequence"/>
</dbReference>
<organism evidence="1 2">
    <name type="scientific">Truncatella angustata</name>
    <dbReference type="NCBI Taxonomy" id="152316"/>
    <lineage>
        <taxon>Eukaryota</taxon>
        <taxon>Fungi</taxon>
        <taxon>Dikarya</taxon>
        <taxon>Ascomycota</taxon>
        <taxon>Pezizomycotina</taxon>
        <taxon>Sordariomycetes</taxon>
        <taxon>Xylariomycetidae</taxon>
        <taxon>Amphisphaeriales</taxon>
        <taxon>Sporocadaceae</taxon>
        <taxon>Truncatella</taxon>
    </lineage>
</organism>
<keyword evidence="2" id="KW-1185">Reference proteome</keyword>
<dbReference type="RefSeq" id="XP_045950800.1">
    <property type="nucleotide sequence ID" value="XM_046109370.1"/>
</dbReference>
<dbReference type="OrthoDB" id="2130169at2759"/>
<proteinExistence type="predicted"/>
<dbReference type="AlphaFoldDB" id="A0A9P8UAI5"/>
<dbReference type="EMBL" id="JAGPXC010000015">
    <property type="protein sequence ID" value="KAH6638528.1"/>
    <property type="molecule type" value="Genomic_DNA"/>
</dbReference>
<evidence type="ECO:0000313" key="1">
    <source>
        <dbReference type="EMBL" id="KAH6638528.1"/>
    </source>
</evidence>
<gene>
    <name evidence="1" type="ORF">BKA67DRAFT_697270</name>
</gene>
<protein>
    <submittedName>
        <fullName evidence="1">Uncharacterized protein</fullName>
    </submittedName>
</protein>
<reference evidence="1" key="1">
    <citation type="journal article" date="2021" name="Nat. Commun.">
        <title>Genetic determinants of endophytism in the Arabidopsis root mycobiome.</title>
        <authorList>
            <person name="Mesny F."/>
            <person name="Miyauchi S."/>
            <person name="Thiergart T."/>
            <person name="Pickel B."/>
            <person name="Atanasova L."/>
            <person name="Karlsson M."/>
            <person name="Huettel B."/>
            <person name="Barry K.W."/>
            <person name="Haridas S."/>
            <person name="Chen C."/>
            <person name="Bauer D."/>
            <person name="Andreopoulos W."/>
            <person name="Pangilinan J."/>
            <person name="LaButti K."/>
            <person name="Riley R."/>
            <person name="Lipzen A."/>
            <person name="Clum A."/>
            <person name="Drula E."/>
            <person name="Henrissat B."/>
            <person name="Kohler A."/>
            <person name="Grigoriev I.V."/>
            <person name="Martin F.M."/>
            <person name="Hacquard S."/>
        </authorList>
    </citation>
    <scope>NUCLEOTIDE SEQUENCE</scope>
    <source>
        <strain evidence="1">MPI-SDFR-AT-0073</strain>
    </source>
</reference>
<sequence>MSHKHMRSVERIVETLLSRDSPKHVYYIQISGASVLVAGELASKSFVPWSPSDATFDDYEGATKLRELIRAYPSRAVDNYILELAAEFQSVQTALIFPPVIYGQGQG</sequence>
<name>A0A9P8UAI5_9PEZI</name>